<proteinExistence type="predicted"/>
<keyword evidence="2" id="KW-1185">Reference proteome</keyword>
<comment type="caution">
    <text evidence="1">The sequence shown here is derived from an EMBL/GenBank/DDBJ whole genome shotgun (WGS) entry which is preliminary data.</text>
</comment>
<evidence type="ECO:0000313" key="1">
    <source>
        <dbReference type="EMBL" id="OLQ70751.1"/>
    </source>
</evidence>
<dbReference type="Proteomes" id="UP000186905">
    <property type="component" value="Unassembled WGS sequence"/>
</dbReference>
<dbReference type="AlphaFoldDB" id="A0A1Q9G8T2"/>
<dbReference type="EMBL" id="MJIL01000096">
    <property type="protein sequence ID" value="OLQ70751.1"/>
    <property type="molecule type" value="Genomic_DNA"/>
</dbReference>
<evidence type="ECO:0000313" key="2">
    <source>
        <dbReference type="Proteomes" id="UP000186905"/>
    </source>
</evidence>
<name>A0A1Q9G8T2_9GAMM</name>
<organism evidence="1 2">
    <name type="scientific">Photobacterium proteolyticum</name>
    <dbReference type="NCBI Taxonomy" id="1903952"/>
    <lineage>
        <taxon>Bacteria</taxon>
        <taxon>Pseudomonadati</taxon>
        <taxon>Pseudomonadota</taxon>
        <taxon>Gammaproteobacteria</taxon>
        <taxon>Vibrionales</taxon>
        <taxon>Vibrionaceae</taxon>
        <taxon>Photobacterium</taxon>
    </lineage>
</organism>
<protein>
    <submittedName>
        <fullName evidence="1">Uncharacterized protein</fullName>
    </submittedName>
</protein>
<sequence length="74" mass="8248">MVLAGSGVYRDTDHINNPKAAFFCDLDLIAHEIGNCCGIWSYFCQAGSRVILYTQKQQKGYYSPLAALIICTRN</sequence>
<gene>
    <name evidence="1" type="ORF">BIT28_15125</name>
</gene>
<accession>A0A1Q9G8T2</accession>
<reference evidence="1 2" key="1">
    <citation type="submission" date="2016-09" db="EMBL/GenBank/DDBJ databases">
        <title>Photobacterium proteolyticum sp. nov. a protease producing bacterium isolated from ocean sediments of Laizhou Bay.</title>
        <authorList>
            <person name="Li Y."/>
        </authorList>
    </citation>
    <scope>NUCLEOTIDE SEQUENCE [LARGE SCALE GENOMIC DNA]</scope>
    <source>
        <strain evidence="1 2">13-12</strain>
    </source>
</reference>